<organism evidence="2 3">
    <name type="scientific">Thelephora terrestris</name>
    <dbReference type="NCBI Taxonomy" id="56493"/>
    <lineage>
        <taxon>Eukaryota</taxon>
        <taxon>Fungi</taxon>
        <taxon>Dikarya</taxon>
        <taxon>Basidiomycota</taxon>
        <taxon>Agaricomycotina</taxon>
        <taxon>Agaricomycetes</taxon>
        <taxon>Thelephorales</taxon>
        <taxon>Thelephoraceae</taxon>
        <taxon>Thelephora</taxon>
    </lineage>
</organism>
<evidence type="ECO:0000313" key="2">
    <source>
        <dbReference type="EMBL" id="KAF9790827.1"/>
    </source>
</evidence>
<name>A0A9P6HNE6_9AGAM</name>
<keyword evidence="3" id="KW-1185">Reference proteome</keyword>
<reference evidence="2" key="2">
    <citation type="submission" date="2020-11" db="EMBL/GenBank/DDBJ databases">
        <authorList>
            <consortium name="DOE Joint Genome Institute"/>
            <person name="Kuo A."/>
            <person name="Miyauchi S."/>
            <person name="Kiss E."/>
            <person name="Drula E."/>
            <person name="Kohler A."/>
            <person name="Sanchez-Garcia M."/>
            <person name="Andreopoulos B."/>
            <person name="Barry K.W."/>
            <person name="Bonito G."/>
            <person name="Buee M."/>
            <person name="Carver A."/>
            <person name="Chen C."/>
            <person name="Cichocki N."/>
            <person name="Clum A."/>
            <person name="Culley D."/>
            <person name="Crous P.W."/>
            <person name="Fauchery L."/>
            <person name="Girlanda M."/>
            <person name="Hayes R."/>
            <person name="Keri Z."/>
            <person name="Labutti K."/>
            <person name="Lipzen A."/>
            <person name="Lombard V."/>
            <person name="Magnuson J."/>
            <person name="Maillard F."/>
            <person name="Morin E."/>
            <person name="Murat C."/>
            <person name="Nolan M."/>
            <person name="Ohm R."/>
            <person name="Pangilinan J."/>
            <person name="Pereira M."/>
            <person name="Perotto S."/>
            <person name="Peter M."/>
            <person name="Riley R."/>
            <person name="Sitrit Y."/>
            <person name="Stielow B."/>
            <person name="Szollosi G."/>
            <person name="Zifcakova L."/>
            <person name="Stursova M."/>
            <person name="Spatafora J.W."/>
            <person name="Tedersoo L."/>
            <person name="Vaario L.-M."/>
            <person name="Yamada A."/>
            <person name="Yan M."/>
            <person name="Wang P."/>
            <person name="Xu J."/>
            <person name="Bruns T."/>
            <person name="Baldrian P."/>
            <person name="Vilgalys R."/>
            <person name="Henrissat B."/>
            <person name="Grigoriev I.V."/>
            <person name="Hibbett D."/>
            <person name="Nagy L.G."/>
            <person name="Martin F.M."/>
        </authorList>
    </citation>
    <scope>NUCLEOTIDE SEQUENCE</scope>
    <source>
        <strain evidence="2">UH-Tt-Lm1</strain>
    </source>
</reference>
<comment type="caution">
    <text evidence="2">The sequence shown here is derived from an EMBL/GenBank/DDBJ whole genome shotgun (WGS) entry which is preliminary data.</text>
</comment>
<feature type="region of interest" description="Disordered" evidence="1">
    <location>
        <begin position="64"/>
        <end position="99"/>
    </location>
</feature>
<dbReference type="Proteomes" id="UP000736335">
    <property type="component" value="Unassembled WGS sequence"/>
</dbReference>
<accession>A0A9P6HNE6</accession>
<evidence type="ECO:0000313" key="3">
    <source>
        <dbReference type="Proteomes" id="UP000736335"/>
    </source>
</evidence>
<reference evidence="2" key="1">
    <citation type="journal article" date="2020" name="Nat. Commun.">
        <title>Large-scale genome sequencing of mycorrhizal fungi provides insights into the early evolution of symbiotic traits.</title>
        <authorList>
            <person name="Miyauchi S."/>
            <person name="Kiss E."/>
            <person name="Kuo A."/>
            <person name="Drula E."/>
            <person name="Kohler A."/>
            <person name="Sanchez-Garcia M."/>
            <person name="Morin E."/>
            <person name="Andreopoulos B."/>
            <person name="Barry K.W."/>
            <person name="Bonito G."/>
            <person name="Buee M."/>
            <person name="Carver A."/>
            <person name="Chen C."/>
            <person name="Cichocki N."/>
            <person name="Clum A."/>
            <person name="Culley D."/>
            <person name="Crous P.W."/>
            <person name="Fauchery L."/>
            <person name="Girlanda M."/>
            <person name="Hayes R.D."/>
            <person name="Keri Z."/>
            <person name="LaButti K."/>
            <person name="Lipzen A."/>
            <person name="Lombard V."/>
            <person name="Magnuson J."/>
            <person name="Maillard F."/>
            <person name="Murat C."/>
            <person name="Nolan M."/>
            <person name="Ohm R.A."/>
            <person name="Pangilinan J."/>
            <person name="Pereira M.F."/>
            <person name="Perotto S."/>
            <person name="Peter M."/>
            <person name="Pfister S."/>
            <person name="Riley R."/>
            <person name="Sitrit Y."/>
            <person name="Stielow J.B."/>
            <person name="Szollosi G."/>
            <person name="Zifcakova L."/>
            <person name="Stursova M."/>
            <person name="Spatafora J.W."/>
            <person name="Tedersoo L."/>
            <person name="Vaario L.M."/>
            <person name="Yamada A."/>
            <person name="Yan M."/>
            <person name="Wang P."/>
            <person name="Xu J."/>
            <person name="Bruns T."/>
            <person name="Baldrian P."/>
            <person name="Vilgalys R."/>
            <person name="Dunand C."/>
            <person name="Henrissat B."/>
            <person name="Grigoriev I.V."/>
            <person name="Hibbett D."/>
            <person name="Nagy L.G."/>
            <person name="Martin F.M."/>
        </authorList>
    </citation>
    <scope>NUCLEOTIDE SEQUENCE</scope>
    <source>
        <strain evidence="2">UH-Tt-Lm1</strain>
    </source>
</reference>
<evidence type="ECO:0000256" key="1">
    <source>
        <dbReference type="SAM" id="MobiDB-lite"/>
    </source>
</evidence>
<gene>
    <name evidence="2" type="ORF">BJ322DRAFT_1038340</name>
</gene>
<protein>
    <submittedName>
        <fullName evidence="2">Uncharacterized protein</fullName>
    </submittedName>
</protein>
<proteinExistence type="predicted"/>
<dbReference type="EMBL" id="WIUZ02000002">
    <property type="protein sequence ID" value="KAF9790827.1"/>
    <property type="molecule type" value="Genomic_DNA"/>
</dbReference>
<dbReference type="AlphaFoldDB" id="A0A9P6HNE6"/>
<sequence length="213" mass="23338">MTGQQESASLTAEIISSNTNQTWSNLNPVAGAHSGSHEDSGRYAPPIIQSDFLRGMIRLTKNTTQAMGDPAPGSQSNGLSFTRRRCYRPSRTEQSVESSSTRRFWIKSRMRILSDGGRQPATRPSHARECVEEGGLLFVSITITSFRLAVLENRALPYFRTIGLVSGQALHFCRIHQRISAICSDSNTPPSLVVVDTGKGSCTNDLPSPLFPR</sequence>